<accession>X0TVF1</accession>
<evidence type="ECO:0000313" key="4">
    <source>
        <dbReference type="EMBL" id="GAF91171.1"/>
    </source>
</evidence>
<dbReference type="Pfam" id="PF01048">
    <property type="entry name" value="PNP_UDP_1"/>
    <property type="match status" value="1"/>
</dbReference>
<sequence>MPSVACIGGSMAYRLMAEGRMPGKDLGTQETPFGPSAVVHQIGEDTGAFLFLSRHGERGYHQAPRFINHRANIWALKSLGAEQVLSWSGPGAINKKMTPGSVIIVDDLVDETRHRDDTFYEHDGLGFIRQHPVFCDQCRQALTAAAEKTGLLVHEQGTYACTERSAAG</sequence>
<name>X0TVF1_9ZZZZ</name>
<feature type="non-terminal residue" evidence="4">
    <location>
        <position position="168"/>
    </location>
</feature>
<feature type="domain" description="Nucleoside phosphorylase" evidence="3">
    <location>
        <begin position="6"/>
        <end position="163"/>
    </location>
</feature>
<organism evidence="4">
    <name type="scientific">marine sediment metagenome</name>
    <dbReference type="NCBI Taxonomy" id="412755"/>
    <lineage>
        <taxon>unclassified sequences</taxon>
        <taxon>metagenomes</taxon>
        <taxon>ecological metagenomes</taxon>
    </lineage>
</organism>
<dbReference type="GO" id="GO:0019509">
    <property type="term" value="P:L-methionine salvage from methylthioadenosine"/>
    <property type="evidence" value="ECO:0007669"/>
    <property type="project" value="TreeGrafter"/>
</dbReference>
<dbReference type="GO" id="GO:0005829">
    <property type="term" value="C:cytosol"/>
    <property type="evidence" value="ECO:0007669"/>
    <property type="project" value="TreeGrafter"/>
</dbReference>
<dbReference type="GO" id="GO:0009116">
    <property type="term" value="P:nucleoside metabolic process"/>
    <property type="evidence" value="ECO:0007669"/>
    <property type="project" value="InterPro"/>
</dbReference>
<evidence type="ECO:0000259" key="3">
    <source>
        <dbReference type="Pfam" id="PF01048"/>
    </source>
</evidence>
<evidence type="ECO:0000256" key="2">
    <source>
        <dbReference type="ARBA" id="ARBA00022679"/>
    </source>
</evidence>
<keyword evidence="1" id="KW-0328">Glycosyltransferase</keyword>
<reference evidence="4" key="1">
    <citation type="journal article" date="2014" name="Front. Microbiol.">
        <title>High frequency of phylogenetically diverse reductive dehalogenase-homologous genes in deep subseafloor sedimentary metagenomes.</title>
        <authorList>
            <person name="Kawai M."/>
            <person name="Futagami T."/>
            <person name="Toyoda A."/>
            <person name="Takaki Y."/>
            <person name="Nishi S."/>
            <person name="Hori S."/>
            <person name="Arai W."/>
            <person name="Tsubouchi T."/>
            <person name="Morono Y."/>
            <person name="Uchiyama I."/>
            <person name="Ito T."/>
            <person name="Fujiyama A."/>
            <person name="Inagaki F."/>
            <person name="Takami H."/>
        </authorList>
    </citation>
    <scope>NUCLEOTIDE SEQUENCE</scope>
    <source>
        <strain evidence="4">Expedition CK06-06</strain>
    </source>
</reference>
<evidence type="ECO:0000256" key="1">
    <source>
        <dbReference type="ARBA" id="ARBA00022676"/>
    </source>
</evidence>
<dbReference type="SUPFAM" id="SSF53167">
    <property type="entry name" value="Purine and uridine phosphorylases"/>
    <property type="match status" value="1"/>
</dbReference>
<keyword evidence="2" id="KW-0808">Transferase</keyword>
<comment type="caution">
    <text evidence="4">The sequence shown here is derived from an EMBL/GenBank/DDBJ whole genome shotgun (WGS) entry which is preliminary data.</text>
</comment>
<dbReference type="AlphaFoldDB" id="X0TVF1"/>
<gene>
    <name evidence="4" type="ORF">S01H1_29565</name>
</gene>
<dbReference type="InterPro" id="IPR000845">
    <property type="entry name" value="Nucleoside_phosphorylase_d"/>
</dbReference>
<dbReference type="InterPro" id="IPR035994">
    <property type="entry name" value="Nucleoside_phosphorylase_sf"/>
</dbReference>
<dbReference type="InterPro" id="IPR010044">
    <property type="entry name" value="MTAP"/>
</dbReference>
<protein>
    <recommendedName>
        <fullName evidence="3">Nucleoside phosphorylase domain-containing protein</fullName>
    </recommendedName>
</protein>
<dbReference type="PANTHER" id="PTHR42679">
    <property type="entry name" value="S-METHYL-5'-THIOADENOSINE PHOSPHORYLASE"/>
    <property type="match status" value="1"/>
</dbReference>
<dbReference type="Gene3D" id="3.40.50.1580">
    <property type="entry name" value="Nucleoside phosphorylase domain"/>
    <property type="match status" value="1"/>
</dbReference>
<dbReference type="EMBL" id="BARS01018141">
    <property type="protein sequence ID" value="GAF91171.1"/>
    <property type="molecule type" value="Genomic_DNA"/>
</dbReference>
<dbReference type="GO" id="GO:0017061">
    <property type="term" value="F:S-methyl-5-thioadenosine phosphorylase activity"/>
    <property type="evidence" value="ECO:0007669"/>
    <property type="project" value="InterPro"/>
</dbReference>
<dbReference type="PANTHER" id="PTHR42679:SF2">
    <property type="entry name" value="S-METHYL-5'-THIOADENOSINE PHOSPHORYLASE"/>
    <property type="match status" value="1"/>
</dbReference>
<proteinExistence type="predicted"/>